<dbReference type="GeneID" id="25269088"/>
<proteinExistence type="predicted"/>
<organism evidence="2 3">
    <name type="scientific">Eimeria acervulina</name>
    <name type="common">Coccidian parasite</name>
    <dbReference type="NCBI Taxonomy" id="5801"/>
    <lineage>
        <taxon>Eukaryota</taxon>
        <taxon>Sar</taxon>
        <taxon>Alveolata</taxon>
        <taxon>Apicomplexa</taxon>
        <taxon>Conoidasida</taxon>
        <taxon>Coccidia</taxon>
        <taxon>Eucoccidiorida</taxon>
        <taxon>Eimeriorina</taxon>
        <taxon>Eimeriidae</taxon>
        <taxon>Eimeria</taxon>
    </lineage>
</organism>
<dbReference type="AlphaFoldDB" id="U6GG43"/>
<sequence>MAERRDNSVLLLFHMETAPALPQDALGNGSSSVHPIGTNANSQARNAETGEGTYEVYASPPPSFSGGDNGDKDLAISLFCKLTESLPKDKGPFSFLSWEDGSVHCGNVRAGSVDGLGVYRYPDNSVYCGIFVLPQGPTFFGNLCDGWLHGLSYCVPPHGATRPLLGEWRDGEFARDMAIDRLRQFSELVSPLPAATPDDSGAAGEGQHPFEVAASPSVQLQEYQHKVKTTRGTQRPSPDVDALALFGTTTVEVKPPEEVLTRLTAPALAGASAAASAACGCVKLATCDVVTLSTAGTQEERGASVQAKNTPGNGKEGSLRIGFFLWQTSLGRRTAGPVRRQHW</sequence>
<reference evidence="2" key="1">
    <citation type="submission" date="2013-10" db="EMBL/GenBank/DDBJ databases">
        <title>Genomic analysis of the causative agents of coccidiosis in chickens.</title>
        <authorList>
            <person name="Reid A.J."/>
            <person name="Blake D."/>
            <person name="Billington K."/>
            <person name="Browne H."/>
            <person name="Dunn M."/>
            <person name="Hung S."/>
            <person name="Kawahara F."/>
            <person name="Miranda-Saavedra D."/>
            <person name="Mourier T."/>
            <person name="Nagra H."/>
            <person name="Otto T.D."/>
            <person name="Rawlings N."/>
            <person name="Sanchez A."/>
            <person name="Sanders M."/>
            <person name="Subramaniam C."/>
            <person name="Tay Y."/>
            <person name="Dear P."/>
            <person name="Doerig C."/>
            <person name="Gruber A."/>
            <person name="Parkinson J."/>
            <person name="Shirley M."/>
            <person name="Wan K.L."/>
            <person name="Berriman M."/>
            <person name="Tomley F."/>
            <person name="Pain A."/>
        </authorList>
    </citation>
    <scope>NUCLEOTIDE SEQUENCE [LARGE SCALE GENOMIC DNA]</scope>
    <source>
        <strain evidence="2">Houghton</strain>
    </source>
</reference>
<dbReference type="VEuPathDB" id="ToxoDB:EAH_00010180"/>
<dbReference type="EMBL" id="HG670992">
    <property type="protein sequence ID" value="CDI79226.1"/>
    <property type="molecule type" value="Genomic_DNA"/>
</dbReference>
<reference evidence="2" key="2">
    <citation type="submission" date="2013-10" db="EMBL/GenBank/DDBJ databases">
        <authorList>
            <person name="Aslett M."/>
        </authorList>
    </citation>
    <scope>NUCLEOTIDE SEQUENCE [LARGE SCALE GENOMIC DNA]</scope>
    <source>
        <strain evidence="2">Houghton</strain>
    </source>
</reference>
<keyword evidence="3" id="KW-1185">Reference proteome</keyword>
<feature type="compositionally biased region" description="Polar residues" evidence="1">
    <location>
        <begin position="28"/>
        <end position="44"/>
    </location>
</feature>
<feature type="region of interest" description="Disordered" evidence="1">
    <location>
        <begin position="25"/>
        <end position="44"/>
    </location>
</feature>
<name>U6GG43_EIMAC</name>
<dbReference type="RefSeq" id="XP_013250613.1">
    <property type="nucleotide sequence ID" value="XM_013395159.1"/>
</dbReference>
<protein>
    <recommendedName>
        <fullName evidence="4">MORN repeat-containing protein</fullName>
    </recommendedName>
</protein>
<dbReference type="SUPFAM" id="SSF82185">
    <property type="entry name" value="Histone H3 K4-specific methyltransferase SET7/9 N-terminal domain"/>
    <property type="match status" value="1"/>
</dbReference>
<gene>
    <name evidence="2" type="ORF">EAH_00010180</name>
</gene>
<evidence type="ECO:0000256" key="1">
    <source>
        <dbReference type="SAM" id="MobiDB-lite"/>
    </source>
</evidence>
<evidence type="ECO:0000313" key="3">
    <source>
        <dbReference type="Proteomes" id="UP000018050"/>
    </source>
</evidence>
<dbReference type="OrthoDB" id="184064at2759"/>
<evidence type="ECO:0008006" key="4">
    <source>
        <dbReference type="Google" id="ProtNLM"/>
    </source>
</evidence>
<dbReference type="Proteomes" id="UP000018050">
    <property type="component" value="Unassembled WGS sequence"/>
</dbReference>
<evidence type="ECO:0000313" key="2">
    <source>
        <dbReference type="EMBL" id="CDI79226.1"/>
    </source>
</evidence>
<accession>U6GG43</accession>